<evidence type="ECO:0000256" key="1">
    <source>
        <dbReference type="SAM" id="Phobius"/>
    </source>
</evidence>
<dbReference type="EMBL" id="RCZK01000006">
    <property type="protein sequence ID" value="TPG12305.1"/>
    <property type="molecule type" value="Genomic_DNA"/>
</dbReference>
<comment type="caution">
    <text evidence="2">The sequence shown here is derived from an EMBL/GenBank/DDBJ whole genome shotgun (WGS) entry which is preliminary data.</text>
</comment>
<feature type="transmembrane region" description="Helical" evidence="1">
    <location>
        <begin position="74"/>
        <end position="93"/>
    </location>
</feature>
<dbReference type="AlphaFoldDB" id="A0A502CF26"/>
<keyword evidence="1" id="KW-0472">Membrane</keyword>
<name>A0A502CF26_9SPHN</name>
<organism evidence="2 3">
    <name type="scientific">Sphingomonas oligophenolica</name>
    <dbReference type="NCBI Taxonomy" id="301154"/>
    <lineage>
        <taxon>Bacteria</taxon>
        <taxon>Pseudomonadati</taxon>
        <taxon>Pseudomonadota</taxon>
        <taxon>Alphaproteobacteria</taxon>
        <taxon>Sphingomonadales</taxon>
        <taxon>Sphingomonadaceae</taxon>
        <taxon>Sphingomonas</taxon>
    </lineage>
</organism>
<evidence type="ECO:0000313" key="3">
    <source>
        <dbReference type="Proteomes" id="UP000318413"/>
    </source>
</evidence>
<dbReference type="OrthoDB" id="8856615at2"/>
<evidence type="ECO:0008006" key="4">
    <source>
        <dbReference type="Google" id="ProtNLM"/>
    </source>
</evidence>
<sequence length="139" mass="15166">MDRHDEGRGRTIARWLLIAFYGVAGVAHLVTTAAMVRIVPAWVPNPQLVVILTGLCELAGAVALMTVRFRRAAGWALAAYAVGVYPANIQHAIIDLGHGTGLGLGYHLPRLLLQPVIVWWALWASGIVDWPFARKPAQR</sequence>
<feature type="transmembrane region" description="Helical" evidence="1">
    <location>
        <begin position="12"/>
        <end position="36"/>
    </location>
</feature>
<proteinExistence type="predicted"/>
<keyword evidence="3" id="KW-1185">Reference proteome</keyword>
<reference evidence="2 3" key="1">
    <citation type="journal article" date="2019" name="Environ. Microbiol.">
        <title>Species interactions and distinct microbial communities in high Arctic permafrost affected cryosols are associated with the CH4 and CO2 gas fluxes.</title>
        <authorList>
            <person name="Altshuler I."/>
            <person name="Hamel J."/>
            <person name="Turney S."/>
            <person name="Magnuson E."/>
            <person name="Levesque R."/>
            <person name="Greer C."/>
            <person name="Whyte L.G."/>
        </authorList>
    </citation>
    <scope>NUCLEOTIDE SEQUENCE [LARGE SCALE GENOMIC DNA]</scope>
    <source>
        <strain evidence="2 3">S5.1</strain>
    </source>
</reference>
<dbReference type="PANTHER" id="PTHR36974:SF1">
    <property type="entry name" value="DOXX FAMILY MEMBRANE PROTEIN"/>
    <property type="match status" value="1"/>
</dbReference>
<dbReference type="RefSeq" id="WP_140870915.1">
    <property type="nucleotide sequence ID" value="NZ_RCZK01000006.1"/>
</dbReference>
<keyword evidence="1" id="KW-0812">Transmembrane</keyword>
<evidence type="ECO:0000313" key="2">
    <source>
        <dbReference type="EMBL" id="TPG12305.1"/>
    </source>
</evidence>
<dbReference type="PANTHER" id="PTHR36974">
    <property type="entry name" value="MEMBRANE PROTEIN-RELATED"/>
    <property type="match status" value="1"/>
</dbReference>
<accession>A0A502CF26</accession>
<feature type="transmembrane region" description="Helical" evidence="1">
    <location>
        <begin position="113"/>
        <end position="133"/>
    </location>
</feature>
<gene>
    <name evidence="2" type="ORF">EAH84_09005</name>
</gene>
<keyword evidence="1" id="KW-1133">Transmembrane helix</keyword>
<feature type="transmembrane region" description="Helical" evidence="1">
    <location>
        <begin position="48"/>
        <end position="67"/>
    </location>
</feature>
<protein>
    <recommendedName>
        <fullName evidence="4">DoxX family protein</fullName>
    </recommendedName>
</protein>
<dbReference type="Proteomes" id="UP000318413">
    <property type="component" value="Unassembled WGS sequence"/>
</dbReference>